<dbReference type="Proteomes" id="UP001060085">
    <property type="component" value="Linkage Group LG03"/>
</dbReference>
<keyword evidence="2" id="KW-1185">Reference proteome</keyword>
<sequence>MAQLISHNSPISSLSTAALSHSLPATATRDEPYIINPYPTERVPKCCIEEDVKNWDENIGRRRRRRRRNGALLRQLLEKKQKGPIASASVCVKCLNLQKSTFTETYLKTKYQTLRAAILSVCKFQAQGPIMTGCMQIRTTDILSPEQRLNFHLYPSAHQGRPPDQQRLCLCLFLVKYPLHDTSMDI</sequence>
<evidence type="ECO:0000313" key="2">
    <source>
        <dbReference type="Proteomes" id="UP001060085"/>
    </source>
</evidence>
<dbReference type="EMBL" id="CM044703">
    <property type="protein sequence ID" value="KAI5673271.1"/>
    <property type="molecule type" value="Genomic_DNA"/>
</dbReference>
<gene>
    <name evidence="1" type="ORF">M9H77_13635</name>
</gene>
<comment type="caution">
    <text evidence="1">The sequence shown here is derived from an EMBL/GenBank/DDBJ whole genome shotgun (WGS) entry which is preliminary data.</text>
</comment>
<name>A0ACC0BKZ8_CATRO</name>
<evidence type="ECO:0000313" key="1">
    <source>
        <dbReference type="EMBL" id="KAI5673271.1"/>
    </source>
</evidence>
<proteinExistence type="predicted"/>
<protein>
    <submittedName>
        <fullName evidence="1">Uncharacterized protein</fullName>
    </submittedName>
</protein>
<accession>A0ACC0BKZ8</accession>
<reference evidence="2" key="1">
    <citation type="journal article" date="2023" name="Nat. Plants">
        <title>Single-cell RNA sequencing provides a high-resolution roadmap for understanding the multicellular compartmentation of specialized metabolism.</title>
        <authorList>
            <person name="Sun S."/>
            <person name="Shen X."/>
            <person name="Li Y."/>
            <person name="Li Y."/>
            <person name="Wang S."/>
            <person name="Li R."/>
            <person name="Zhang H."/>
            <person name="Shen G."/>
            <person name="Guo B."/>
            <person name="Wei J."/>
            <person name="Xu J."/>
            <person name="St-Pierre B."/>
            <person name="Chen S."/>
            <person name="Sun C."/>
        </authorList>
    </citation>
    <scope>NUCLEOTIDE SEQUENCE [LARGE SCALE GENOMIC DNA]</scope>
</reference>
<organism evidence="1 2">
    <name type="scientific">Catharanthus roseus</name>
    <name type="common">Madagascar periwinkle</name>
    <name type="synonym">Vinca rosea</name>
    <dbReference type="NCBI Taxonomy" id="4058"/>
    <lineage>
        <taxon>Eukaryota</taxon>
        <taxon>Viridiplantae</taxon>
        <taxon>Streptophyta</taxon>
        <taxon>Embryophyta</taxon>
        <taxon>Tracheophyta</taxon>
        <taxon>Spermatophyta</taxon>
        <taxon>Magnoliopsida</taxon>
        <taxon>eudicotyledons</taxon>
        <taxon>Gunneridae</taxon>
        <taxon>Pentapetalae</taxon>
        <taxon>asterids</taxon>
        <taxon>lamiids</taxon>
        <taxon>Gentianales</taxon>
        <taxon>Apocynaceae</taxon>
        <taxon>Rauvolfioideae</taxon>
        <taxon>Vinceae</taxon>
        <taxon>Catharanthinae</taxon>
        <taxon>Catharanthus</taxon>
    </lineage>
</organism>